<gene>
    <name evidence="7" type="primary">kstR2_2</name>
    <name evidence="6" type="ORF">BJL90_21095</name>
    <name evidence="7" type="ORF">CLFO_31960</name>
</gene>
<dbReference type="Pfam" id="PF00440">
    <property type="entry name" value="TetR_N"/>
    <property type="match status" value="1"/>
</dbReference>
<evidence type="ECO:0000256" key="1">
    <source>
        <dbReference type="ARBA" id="ARBA00023015"/>
    </source>
</evidence>
<dbReference type="RefSeq" id="WP_070972790.1">
    <property type="nucleotide sequence ID" value="NZ_CP017603.1"/>
</dbReference>
<feature type="domain" description="HTH tetR-type" evidence="5">
    <location>
        <begin position="6"/>
        <end position="66"/>
    </location>
</feature>
<accession>A0AAC9RR99</accession>
<dbReference type="InterPro" id="IPR050624">
    <property type="entry name" value="HTH-type_Tx_Regulator"/>
</dbReference>
<evidence type="ECO:0000256" key="4">
    <source>
        <dbReference type="PROSITE-ProRule" id="PRU00335"/>
    </source>
</evidence>
<dbReference type="PANTHER" id="PTHR43479">
    <property type="entry name" value="ACREF/ENVCD OPERON REPRESSOR-RELATED"/>
    <property type="match status" value="1"/>
</dbReference>
<keyword evidence="3" id="KW-0804">Transcription</keyword>
<dbReference type="PANTHER" id="PTHR43479:SF11">
    <property type="entry name" value="ACREF_ENVCD OPERON REPRESSOR-RELATED"/>
    <property type="match status" value="1"/>
</dbReference>
<dbReference type="FunFam" id="1.10.10.60:FF:000141">
    <property type="entry name" value="TetR family transcriptional regulator"/>
    <property type="match status" value="1"/>
</dbReference>
<dbReference type="AlphaFoldDB" id="A0AAC9RR99"/>
<dbReference type="InterPro" id="IPR001647">
    <property type="entry name" value="HTH_TetR"/>
</dbReference>
<reference evidence="7 9" key="2">
    <citation type="submission" date="2017-03" db="EMBL/GenBank/DDBJ databases">
        <title>Complete sequence of Clostridium formicaceticum DSM 92.</title>
        <authorList>
            <person name="Poehlein A."/>
            <person name="Karl M."/>
            <person name="Bengelsdorf F.R."/>
            <person name="Duerre P."/>
            <person name="Daniel R."/>
        </authorList>
    </citation>
    <scope>NUCLEOTIDE SEQUENCE [LARGE SCALE GENOMIC DNA]</scope>
    <source>
        <strain evidence="7 9">DSM 92</strain>
    </source>
</reference>
<evidence type="ECO:0000313" key="9">
    <source>
        <dbReference type="Proteomes" id="UP000192478"/>
    </source>
</evidence>
<sequence length="194" mass="22467">MTTQSEIKYNRLMEKAEELFAKLGYKAVSMDEIAEAAGISKMTIYKHFSSKEALFMEVVLSMMQKGTALIEEEMGKIPGTLEKIDFLMSYNMEASKNYSLAFYKDVMSIPYVTEKLLEEKYRISRIMFERIIKEGVEKGEIREVNVSFIVDMLIMMVETFGEKYFNKINTKEEIEGITSAFYDFLKYGLLGGKR</sequence>
<dbReference type="EMBL" id="CP017603">
    <property type="protein sequence ID" value="AOY78138.1"/>
    <property type="molecule type" value="Genomic_DNA"/>
</dbReference>
<evidence type="ECO:0000256" key="2">
    <source>
        <dbReference type="ARBA" id="ARBA00023125"/>
    </source>
</evidence>
<protein>
    <submittedName>
        <fullName evidence="7">HTH-type transcriptional repressor KstR2</fullName>
    </submittedName>
    <submittedName>
        <fullName evidence="6">TetR family transcriptional regulator</fullName>
    </submittedName>
</protein>
<evidence type="ECO:0000259" key="5">
    <source>
        <dbReference type="PROSITE" id="PS50977"/>
    </source>
</evidence>
<dbReference type="SUPFAM" id="SSF48498">
    <property type="entry name" value="Tetracyclin repressor-like, C-terminal domain"/>
    <property type="match status" value="1"/>
</dbReference>
<dbReference type="InterPro" id="IPR009057">
    <property type="entry name" value="Homeodomain-like_sf"/>
</dbReference>
<dbReference type="GO" id="GO:0003677">
    <property type="term" value="F:DNA binding"/>
    <property type="evidence" value="ECO:0007669"/>
    <property type="project" value="UniProtKB-UniRule"/>
</dbReference>
<reference evidence="6 8" key="1">
    <citation type="submission" date="2016-10" db="EMBL/GenBank/DDBJ databases">
        <title>Complete Genome Sequence of Acetogen Clostridium formicoaceticum ATCC 27076.</title>
        <authorList>
            <person name="Bao T."/>
            <person name="Cheng C."/>
            <person name="Zhao J."/>
            <person name="Yang S.-T."/>
            <person name="Wang J."/>
            <person name="Wang M."/>
        </authorList>
    </citation>
    <scope>NUCLEOTIDE SEQUENCE [LARGE SCALE GENOMIC DNA]</scope>
    <source>
        <strain evidence="6 8">ATCC 27076</strain>
    </source>
</reference>
<dbReference type="InterPro" id="IPR036271">
    <property type="entry name" value="Tet_transcr_reg_TetR-rel_C_sf"/>
</dbReference>
<evidence type="ECO:0000313" key="6">
    <source>
        <dbReference type="EMBL" id="AOY78138.1"/>
    </source>
</evidence>
<keyword evidence="8" id="KW-1185">Reference proteome</keyword>
<dbReference type="PRINTS" id="PR00455">
    <property type="entry name" value="HTHTETR"/>
</dbReference>
<evidence type="ECO:0000313" key="8">
    <source>
        <dbReference type="Proteomes" id="UP000177894"/>
    </source>
</evidence>
<evidence type="ECO:0000313" key="7">
    <source>
        <dbReference type="EMBL" id="ARE88790.1"/>
    </source>
</evidence>
<dbReference type="Gene3D" id="1.10.10.60">
    <property type="entry name" value="Homeodomain-like"/>
    <property type="match status" value="1"/>
</dbReference>
<keyword evidence="1" id="KW-0805">Transcription regulation</keyword>
<dbReference type="SUPFAM" id="SSF46689">
    <property type="entry name" value="Homeodomain-like"/>
    <property type="match status" value="1"/>
</dbReference>
<dbReference type="Gene3D" id="1.10.357.10">
    <property type="entry name" value="Tetracycline Repressor, domain 2"/>
    <property type="match status" value="1"/>
</dbReference>
<dbReference type="Proteomes" id="UP000192478">
    <property type="component" value="Chromosome"/>
</dbReference>
<dbReference type="PROSITE" id="PS50977">
    <property type="entry name" value="HTH_TETR_2"/>
    <property type="match status" value="1"/>
</dbReference>
<evidence type="ECO:0000256" key="3">
    <source>
        <dbReference type="ARBA" id="ARBA00023163"/>
    </source>
</evidence>
<keyword evidence="2 4" id="KW-0238">DNA-binding</keyword>
<dbReference type="GO" id="GO:0045892">
    <property type="term" value="P:negative regulation of DNA-templated transcription"/>
    <property type="evidence" value="ECO:0007669"/>
    <property type="project" value="UniProtKB-ARBA"/>
</dbReference>
<feature type="DNA-binding region" description="H-T-H motif" evidence="4">
    <location>
        <begin position="29"/>
        <end position="48"/>
    </location>
</feature>
<dbReference type="KEGG" id="cfm:BJL90_21095"/>
<organism evidence="7 9">
    <name type="scientific">Clostridium formicaceticum</name>
    <dbReference type="NCBI Taxonomy" id="1497"/>
    <lineage>
        <taxon>Bacteria</taxon>
        <taxon>Bacillati</taxon>
        <taxon>Bacillota</taxon>
        <taxon>Clostridia</taxon>
        <taxon>Eubacteriales</taxon>
        <taxon>Clostridiaceae</taxon>
        <taxon>Clostridium</taxon>
    </lineage>
</organism>
<dbReference type="Proteomes" id="UP000177894">
    <property type="component" value="Chromosome"/>
</dbReference>
<dbReference type="EMBL" id="CP020559">
    <property type="protein sequence ID" value="ARE88790.1"/>
    <property type="molecule type" value="Genomic_DNA"/>
</dbReference>
<name>A0AAC9RR99_9CLOT</name>
<proteinExistence type="predicted"/>